<evidence type="ECO:0000313" key="2">
    <source>
        <dbReference type="Proteomes" id="UP000199227"/>
    </source>
</evidence>
<accession>A0A1I5SAZ1</accession>
<evidence type="ECO:0000313" key="1">
    <source>
        <dbReference type="EMBL" id="SFP67948.1"/>
    </source>
</evidence>
<sequence>MDSNMKNSINDFKSLENESNTMYRLLDDMKDETKL</sequence>
<dbReference type="Proteomes" id="UP000199227">
    <property type="component" value="Unassembled WGS sequence"/>
</dbReference>
<protein>
    <submittedName>
        <fullName evidence="1">Uncharacterized protein</fullName>
    </submittedName>
</protein>
<proteinExistence type="predicted"/>
<name>A0A1I5SAZ1_9BACT</name>
<reference evidence="1 2" key="1">
    <citation type="submission" date="2016-10" db="EMBL/GenBank/DDBJ databases">
        <authorList>
            <person name="de Groot N.N."/>
        </authorList>
    </citation>
    <scope>NUCLEOTIDE SEQUENCE [LARGE SCALE GENOMIC DNA]</scope>
    <source>
        <strain evidence="1 2">EP1-55-1</strain>
    </source>
</reference>
<keyword evidence="2" id="KW-1185">Reference proteome</keyword>
<dbReference type="STRING" id="223786.SAMN05216234_13222"/>
<gene>
    <name evidence="1" type="ORF">SAMN05216234_13222</name>
</gene>
<organism evidence="1 2">
    <name type="scientific">Hydrogenimonas thermophila</name>
    <dbReference type="NCBI Taxonomy" id="223786"/>
    <lineage>
        <taxon>Bacteria</taxon>
        <taxon>Pseudomonadati</taxon>
        <taxon>Campylobacterota</taxon>
        <taxon>Epsilonproteobacteria</taxon>
        <taxon>Campylobacterales</taxon>
        <taxon>Hydrogenimonadaceae</taxon>
        <taxon>Hydrogenimonas</taxon>
    </lineage>
</organism>
<dbReference type="EMBL" id="FOXB01000032">
    <property type="protein sequence ID" value="SFP67948.1"/>
    <property type="molecule type" value="Genomic_DNA"/>
</dbReference>
<dbReference type="AlphaFoldDB" id="A0A1I5SAZ1"/>